<dbReference type="KEGG" id="halt:IM660_01765"/>
<dbReference type="Pfam" id="PF13482">
    <property type="entry name" value="RNase_H_2"/>
    <property type="match status" value="1"/>
</dbReference>
<dbReference type="Proteomes" id="UP000593758">
    <property type="component" value="Chromosome"/>
</dbReference>
<evidence type="ECO:0000256" key="1">
    <source>
        <dbReference type="SAM" id="MobiDB-lite"/>
    </source>
</evidence>
<dbReference type="InterPro" id="IPR027417">
    <property type="entry name" value="P-loop_NTPase"/>
</dbReference>
<dbReference type="InterPro" id="IPR038720">
    <property type="entry name" value="YprB_RNase_H-like_dom"/>
</dbReference>
<dbReference type="InterPro" id="IPR012337">
    <property type="entry name" value="RNaseH-like_sf"/>
</dbReference>
<dbReference type="RefSeq" id="WP_193497736.1">
    <property type="nucleotide sequence ID" value="NZ_CP063169.1"/>
</dbReference>
<dbReference type="SUPFAM" id="SSF53098">
    <property type="entry name" value="Ribonuclease H-like"/>
    <property type="match status" value="1"/>
</dbReference>
<dbReference type="Gene3D" id="3.40.50.300">
    <property type="entry name" value="P-loop containing nucleotide triphosphate hydrolases"/>
    <property type="match status" value="1"/>
</dbReference>
<accession>A0A7M1SVG1</accession>
<feature type="compositionally biased region" description="Low complexity" evidence="1">
    <location>
        <begin position="575"/>
        <end position="585"/>
    </location>
</feature>
<dbReference type="NCBIfam" id="TIGR03491">
    <property type="entry name" value="TM0106 family RecB-like putative nuclease"/>
    <property type="match status" value="1"/>
</dbReference>
<proteinExistence type="predicted"/>
<organism evidence="3 4">
    <name type="scientific">Ruania alkalisoli</name>
    <dbReference type="NCBI Taxonomy" id="2779775"/>
    <lineage>
        <taxon>Bacteria</taxon>
        <taxon>Bacillati</taxon>
        <taxon>Actinomycetota</taxon>
        <taxon>Actinomycetes</taxon>
        <taxon>Micrococcales</taxon>
        <taxon>Ruaniaceae</taxon>
        <taxon>Ruania</taxon>
    </lineage>
</organism>
<gene>
    <name evidence="3" type="ORF">IM660_01765</name>
</gene>
<evidence type="ECO:0000259" key="2">
    <source>
        <dbReference type="Pfam" id="PF13482"/>
    </source>
</evidence>
<protein>
    <submittedName>
        <fullName evidence="3">TM0106 family RecB-like putative nuclease</fullName>
    </submittedName>
</protein>
<name>A0A7M1SVG1_9MICO</name>
<evidence type="ECO:0000313" key="3">
    <source>
        <dbReference type="EMBL" id="QOR71067.1"/>
    </source>
</evidence>
<keyword evidence="4" id="KW-1185">Reference proteome</keyword>
<dbReference type="AlphaFoldDB" id="A0A7M1SVG1"/>
<dbReference type="EMBL" id="CP063169">
    <property type="protein sequence ID" value="QOR71067.1"/>
    <property type="molecule type" value="Genomic_DNA"/>
</dbReference>
<dbReference type="InterPro" id="IPR019993">
    <property type="entry name" value="RecB_nuclease_TM0106_put"/>
</dbReference>
<reference evidence="3 4" key="1">
    <citation type="submission" date="2020-10" db="EMBL/GenBank/DDBJ databases">
        <title>Haloactinobacterium sp. RN3S43, a bacterium isolated from saline soil.</title>
        <authorList>
            <person name="Sun J.-Q."/>
        </authorList>
    </citation>
    <scope>NUCLEOTIDE SEQUENCE [LARGE SCALE GENOMIC DNA]</scope>
    <source>
        <strain evidence="3 4">RN3S43</strain>
    </source>
</reference>
<evidence type="ECO:0000313" key="4">
    <source>
        <dbReference type="Proteomes" id="UP000593758"/>
    </source>
</evidence>
<sequence>MFLTGDTLVYSATDLAIAHECEFQLLRRLDERLGRVPRLESTDPLRDRAARLGREHEATVLAGYQERFGAGVVEISDQRVPGSDGTADLDFSPAALARQQDATVAAMHAGADVIYQGGFFDGRFHGRADFLVREGEVDEMARYAVVDTKLARSAKPKAVLQLAAYADQVQRLQVPVAENLRLLLGDGSQTEHETAASVAVYRELRRHTQQLLDRHHADGGPVRWGEDWYTACLWCDHCKAEIERTRDVRMIWGVRTRHREALRQAGLKTIDAVAAADRAPTGVDARTWAGLHAQAVLQRRQEEAAVAGAPQVFSETLDRARLDELPAPDPGDVFFDFEGDPLWVDADRSVWGLEYLFGLMETDGSYVTFWAHDRSAEGRALEDFLAYLRERRARFPGMHVYHYAGYEQYTLRALARRHDVGVAEVNELLDGGVFVDLYRTVKASVRVSQSSYSLKKLEPLYMGAMLRDDDGVTTGADSVLAYEAACALREAGDETGFAERLDELADYNRYDCLSTFRLRDWLLAQRAALGPGEAVGAPTEAVGGPTEAVGGPTEAVGAPTEAEGESAPADRRAARAGGTPADGAPSPQPMLGAGASPVHSLDGLAPGLHQVNLTHHGSSVRSAPESAEVVAQVESLIGRAFTTEAGSHSLAASDILVVTSSAEQAAQIGGDLGEADGGLADVRIGTVDELGNARAAVVICSLAASTQQDVRGHLAELLSVERWGAAIGASRWATIVIRSATLTRRIPSNPTDLAAVGAFLRLCDGARERRPRHR</sequence>
<feature type="domain" description="YprB ribonuclease H-like" evidence="2">
    <location>
        <begin position="333"/>
        <end position="522"/>
    </location>
</feature>
<feature type="region of interest" description="Disordered" evidence="1">
    <location>
        <begin position="534"/>
        <end position="603"/>
    </location>
</feature>